<dbReference type="OrthoDB" id="118706at2"/>
<protein>
    <recommendedName>
        <fullName evidence="4">PepSY domain-containing protein</fullName>
    </recommendedName>
</protein>
<keyword evidence="1" id="KW-0472">Membrane</keyword>
<dbReference type="Proteomes" id="UP000249842">
    <property type="component" value="Unassembled WGS sequence"/>
</dbReference>
<keyword evidence="1" id="KW-0812">Transmembrane</keyword>
<keyword evidence="3" id="KW-1185">Reference proteome</keyword>
<evidence type="ECO:0000313" key="2">
    <source>
        <dbReference type="EMBL" id="RAK61407.1"/>
    </source>
</evidence>
<sequence length="147" mass="15599">MAGNQRARPIGLRAIHKWSGLFFAPAILFFSLTGAVQTLDLHKAWPNQASPPEVVRRLASLHKNQTATVAPRPATAPARAAGRREPGGAASIIVTVLKAFVLCMSVALSCTTALGVWMAVKLPRSRRRALLVLAAGALLPALAAWFS</sequence>
<accession>A0A328B3J4</accession>
<organism evidence="2 3">
    <name type="scientific">Phenylobacterium hankyongense</name>
    <dbReference type="NCBI Taxonomy" id="1813876"/>
    <lineage>
        <taxon>Bacteria</taxon>
        <taxon>Pseudomonadati</taxon>
        <taxon>Pseudomonadota</taxon>
        <taxon>Alphaproteobacteria</taxon>
        <taxon>Caulobacterales</taxon>
        <taxon>Caulobacteraceae</taxon>
        <taxon>Phenylobacterium</taxon>
    </lineage>
</organism>
<evidence type="ECO:0008006" key="4">
    <source>
        <dbReference type="Google" id="ProtNLM"/>
    </source>
</evidence>
<dbReference type="EMBL" id="QFYP01000001">
    <property type="protein sequence ID" value="RAK61407.1"/>
    <property type="molecule type" value="Genomic_DNA"/>
</dbReference>
<gene>
    <name evidence="2" type="ORF">DJ021_17155</name>
</gene>
<dbReference type="RefSeq" id="WP_111458699.1">
    <property type="nucleotide sequence ID" value="NZ_QFYP01000001.1"/>
</dbReference>
<evidence type="ECO:0000313" key="3">
    <source>
        <dbReference type="Proteomes" id="UP000249842"/>
    </source>
</evidence>
<proteinExistence type="predicted"/>
<evidence type="ECO:0000256" key="1">
    <source>
        <dbReference type="SAM" id="Phobius"/>
    </source>
</evidence>
<comment type="caution">
    <text evidence="2">The sequence shown here is derived from an EMBL/GenBank/DDBJ whole genome shotgun (WGS) entry which is preliminary data.</text>
</comment>
<feature type="transmembrane region" description="Helical" evidence="1">
    <location>
        <begin position="129"/>
        <end position="146"/>
    </location>
</feature>
<feature type="transmembrane region" description="Helical" evidence="1">
    <location>
        <begin position="92"/>
        <end position="117"/>
    </location>
</feature>
<name>A0A328B3J4_9CAUL</name>
<feature type="transmembrane region" description="Helical" evidence="1">
    <location>
        <begin position="21"/>
        <end position="39"/>
    </location>
</feature>
<dbReference type="AlphaFoldDB" id="A0A328B3J4"/>
<reference evidence="3" key="1">
    <citation type="submission" date="2018-05" db="EMBL/GenBank/DDBJ databases">
        <authorList>
            <person name="Li X."/>
        </authorList>
    </citation>
    <scope>NUCLEOTIDE SEQUENCE [LARGE SCALE GENOMIC DNA]</scope>
    <source>
        <strain evidence="3">HKS-05</strain>
    </source>
</reference>
<keyword evidence="1" id="KW-1133">Transmembrane helix</keyword>